<sequence length="198" mass="22970">MVQTLAFKLIIYVCSLGALDGACWSCLKRSYSIREFFFTREPIWTHTTSAKTRISCLVDVVNVMETRSVIFTRSCYSNGYKVSRAFEGIFDKFRRKHMNVTPKGNGANFQEDILYMSSDRSCAVIAVTYPFCGRHVMYDLRVRNSHIQKPLHHKCVHVYQKYERYGRVLYNSSCQGILPSTIKAGLYQPNDRCPMRMK</sequence>
<evidence type="ECO:0000256" key="1">
    <source>
        <dbReference type="SAM" id="SignalP"/>
    </source>
</evidence>
<feature type="signal peptide" evidence="1">
    <location>
        <begin position="1"/>
        <end position="21"/>
    </location>
</feature>
<dbReference type="InterPro" id="IPR012674">
    <property type="entry name" value="Calycin"/>
</dbReference>
<dbReference type="EMBL" id="GIKN01003961">
    <property type="protein sequence ID" value="NIE46234.1"/>
    <property type="molecule type" value="Transcribed_RNA"/>
</dbReference>
<accession>A0A6G5A5I7</accession>
<organism evidence="2">
    <name type="scientific">Rhipicephalus microplus</name>
    <name type="common">Cattle tick</name>
    <name type="synonym">Boophilus microplus</name>
    <dbReference type="NCBI Taxonomy" id="6941"/>
    <lineage>
        <taxon>Eukaryota</taxon>
        <taxon>Metazoa</taxon>
        <taxon>Ecdysozoa</taxon>
        <taxon>Arthropoda</taxon>
        <taxon>Chelicerata</taxon>
        <taxon>Arachnida</taxon>
        <taxon>Acari</taxon>
        <taxon>Parasitiformes</taxon>
        <taxon>Ixodida</taxon>
        <taxon>Ixodoidea</taxon>
        <taxon>Ixodidae</taxon>
        <taxon>Rhipicephalinae</taxon>
        <taxon>Rhipicephalus</taxon>
        <taxon>Boophilus</taxon>
    </lineage>
</organism>
<dbReference type="OrthoDB" id="6500514at2759"/>
<dbReference type="Gene3D" id="2.40.128.20">
    <property type="match status" value="1"/>
</dbReference>
<name>A0A6G5A5I7_RHIMP</name>
<dbReference type="VEuPathDB" id="VectorBase:LOC119167977"/>
<reference evidence="2" key="1">
    <citation type="submission" date="2020-03" db="EMBL/GenBank/DDBJ databases">
        <title>A transcriptome and proteome of the tick Rhipicephalus microplus shaped by the genetic composition of its hosts and developmental stage.</title>
        <authorList>
            <person name="Garcia G.R."/>
            <person name="Ribeiro J.M.C."/>
            <person name="Maruyama S.R."/>
            <person name="Gardinasse L.G."/>
            <person name="Nelson K."/>
            <person name="Ferreira B.R."/>
            <person name="Andrade T.G."/>
            <person name="Santos I.K.F.M."/>
        </authorList>
    </citation>
    <scope>NUCLEOTIDE SEQUENCE</scope>
    <source>
        <strain evidence="2">NSGR</strain>
        <tissue evidence="2">Salivary glands</tissue>
    </source>
</reference>
<proteinExistence type="predicted"/>
<protein>
    <submittedName>
        <fullName evidence="2">Putative lipocalin lipocalin</fullName>
    </submittedName>
</protein>
<keyword evidence="1" id="KW-0732">Signal</keyword>
<evidence type="ECO:0000313" key="2">
    <source>
        <dbReference type="EMBL" id="NIE46234.1"/>
    </source>
</evidence>
<dbReference type="AlphaFoldDB" id="A0A6G5A5I7"/>
<feature type="chain" id="PRO_5026231764" evidence="1">
    <location>
        <begin position="22"/>
        <end position="198"/>
    </location>
</feature>